<dbReference type="GO" id="GO:0005525">
    <property type="term" value="F:GTP binding"/>
    <property type="evidence" value="ECO:0007669"/>
    <property type="project" value="InterPro"/>
</dbReference>
<name>E1CB02_TETTH</name>
<evidence type="ECO:0000256" key="1">
    <source>
        <dbReference type="ARBA" id="ARBA00022741"/>
    </source>
</evidence>
<evidence type="ECO:0000313" key="2">
    <source>
        <dbReference type="EMBL" id="BAJ21292.1"/>
    </source>
</evidence>
<gene>
    <name evidence="2" type="primary">RAB21B</name>
</gene>
<dbReference type="PRINTS" id="PR00449">
    <property type="entry name" value="RASTRNSFRMNG"/>
</dbReference>
<dbReference type="PROSITE" id="PS51419">
    <property type="entry name" value="RAB"/>
    <property type="match status" value="1"/>
</dbReference>
<dbReference type="Pfam" id="PF00071">
    <property type="entry name" value="Ras"/>
    <property type="match status" value="1"/>
</dbReference>
<dbReference type="OMA" id="NDEQHRN"/>
<dbReference type="InterPro" id="IPR001806">
    <property type="entry name" value="Small_GTPase"/>
</dbReference>
<dbReference type="PANTHER" id="PTHR47978">
    <property type="match status" value="1"/>
</dbReference>
<dbReference type="Gene3D" id="3.40.50.300">
    <property type="entry name" value="P-loop containing nucleotide triphosphate hydrolases"/>
    <property type="match status" value="1"/>
</dbReference>
<dbReference type="PROSITE" id="PS51421">
    <property type="entry name" value="RAS"/>
    <property type="match status" value="1"/>
</dbReference>
<dbReference type="SMART" id="SM00176">
    <property type="entry name" value="RAN"/>
    <property type="match status" value="1"/>
</dbReference>
<accession>E1CB02</accession>
<dbReference type="GO" id="GO:0003924">
    <property type="term" value="F:GTPase activity"/>
    <property type="evidence" value="ECO:0007669"/>
    <property type="project" value="InterPro"/>
</dbReference>
<reference evidence="2" key="1">
    <citation type="journal article" date="2010" name="J. Eukaryot. Microbiol.">
        <title>Marked amplification and diversification of products of ras genes from rat brain, Rab GTPases, in the ciliates Tetrahymena thermophila and Paramecium tetraurelia.</title>
        <authorList>
            <person name="Saito-Nakano Y."/>
            <person name="Nakahara T."/>
            <person name="Nakano K."/>
            <person name="Nozaki T."/>
            <person name="Numata O."/>
        </authorList>
    </citation>
    <scope>NUCLEOTIDE SEQUENCE</scope>
</reference>
<dbReference type="SMART" id="SM00175">
    <property type="entry name" value="RAB"/>
    <property type="match status" value="1"/>
</dbReference>
<dbReference type="EMBL" id="AB365912">
    <property type="protein sequence ID" value="BAJ21292.1"/>
    <property type="molecule type" value="mRNA"/>
</dbReference>
<sequence length="207" mass="23594">MSKGTMNKIVIIGEGRVGKTSLTLRYCKGEYSDTQESTINVSYLEKTVQVNETDKVNIAIWDTAGQEKFKSITPMYYQQAVCAIIVYDITYKESFDKVKSWVTELTQILDTNKIVICIAGNKCDLENNRQIDKQFAEDYAKSVGARHFLTSAKNNRGIDELFQYVGQEILKRNTNKGKKNSKMIINNQSILEGDKKKEEKKKKDSCC</sequence>
<dbReference type="SMART" id="SM00173">
    <property type="entry name" value="RAS"/>
    <property type="match status" value="1"/>
</dbReference>
<dbReference type="InterPro" id="IPR027417">
    <property type="entry name" value="P-loop_NTPase"/>
</dbReference>
<proteinExistence type="evidence at transcript level"/>
<dbReference type="FunFam" id="3.40.50.300:FF:000808">
    <property type="entry name" value="Small GTP-binding protein, putative"/>
    <property type="match status" value="1"/>
</dbReference>
<dbReference type="AlphaFoldDB" id="E1CB02"/>
<dbReference type="SMART" id="SM00174">
    <property type="entry name" value="RHO"/>
    <property type="match status" value="1"/>
</dbReference>
<protein>
    <submittedName>
        <fullName evidence="2">Rab-family small GTPase Rab21B</fullName>
    </submittedName>
</protein>
<keyword evidence="1" id="KW-0547">Nucleotide-binding</keyword>
<dbReference type="NCBIfam" id="TIGR00231">
    <property type="entry name" value="small_GTP"/>
    <property type="match status" value="1"/>
</dbReference>
<dbReference type="InterPro" id="IPR005225">
    <property type="entry name" value="Small_GTP-bd"/>
</dbReference>
<organism evidence="2">
    <name type="scientific">Tetrahymena thermophila</name>
    <dbReference type="NCBI Taxonomy" id="5911"/>
    <lineage>
        <taxon>Eukaryota</taxon>
        <taxon>Sar</taxon>
        <taxon>Alveolata</taxon>
        <taxon>Ciliophora</taxon>
        <taxon>Intramacronucleata</taxon>
        <taxon>Oligohymenophorea</taxon>
        <taxon>Hymenostomatida</taxon>
        <taxon>Tetrahymenina</taxon>
        <taxon>Tetrahymenidae</taxon>
        <taxon>Tetrahymena</taxon>
    </lineage>
</organism>
<dbReference type="SUPFAM" id="SSF52540">
    <property type="entry name" value="P-loop containing nucleoside triphosphate hydrolases"/>
    <property type="match status" value="1"/>
</dbReference>